<dbReference type="SUPFAM" id="SSF57184">
    <property type="entry name" value="Growth factor receptor domain"/>
    <property type="match status" value="2"/>
</dbReference>
<evidence type="ECO:0000256" key="2">
    <source>
        <dbReference type="SAM" id="SignalP"/>
    </source>
</evidence>
<keyword evidence="3" id="KW-1185">Reference proteome</keyword>
<proteinExistence type="predicted"/>
<feature type="compositionally biased region" description="Polar residues" evidence="1">
    <location>
        <begin position="965"/>
        <end position="977"/>
    </location>
</feature>
<sequence>MFALFYIFANFLVFFPPPLTHAVVQPMASDVPYGHSLADYRMMRKCYPDQNKTCTRIPLGTVTKDRLAYPRFTCNSEALINYEDANYIYPVLTANFFSYNRSLRIDQGTCIEIWSPSKNKYGLHYNDIWESLDRCVVQHKWGCAECPIGHGVVFRGNPNQNEGIRRCQKLGKMHINNVYLKTRDELKELSRASVRKCEDGWYQVNLTSGCTARCPPNCRLCRDKNYCDQCMSGYQASPRNKHCFKLDEPCPRGFYRTVGECMLCSEKVPNCTTCDEETGTCTECARGLVLTHQRFREICQDFCPRGTYTDLETGNCMKCPPYCTHCLNDTVCLECAEGLFSLQDTQTNSFHCYTECPFGYWSTSTFPFRCLKCHPNCWGCHNGPTHRHCLDCRYYGVVGRRSRIPKCTSKRPMPDEVNPEIFPAKSTNWTENMALAFWMIATPYAETGSQASLCPKHQCSVKQSRIFSNFFKTYQEADEYFNSLNTSLAERYGPVCDGNDCFENCEFEGRLDKTDYRNSTHCVNEMTCLSTLPNFDPCSKCKPGFIKDPFSKKCIDECPHGTLFDRTRKKCFMVPNPTKCRAGEWSLIQYAGDRISVQRNITQLIQQPYNFTYAQYLADITNTLMRVTCLDKVVSKDKCNEEWVEFLYQFELYDGSCQMCHSECIGCVGFGNTNCLRCRTAYHPNGYCIAKCPPGYSITEDKVGRRICNFMRPTSIEEFTSKHHDVLTFRSEYLAPWWLHVATVLPLAVILLLIQAISLIFTCFEPPRPRFDSEILSWRHEKKARLDEMREFEEIWTANKNAHAAMNKSARIAVAQGGAPATSQPQSQQQHSTKETTVQHVFPSIKAISRGSAERIEMSVRRRNPPSGKHMFVLHRPHQVKKRLAGSNLSRKVPPIKSKSKVRSVDKTQANELFEQLPPLTGSQKKMNSVREVLFTPPMHSFEKPQPQSPRASAEGKVRLVRSAEVTQNKGQVQSLKSGRRALQQPMSGGIKSG</sequence>
<organism evidence="3 4">
    <name type="scientific">Mesorhabditis belari</name>
    <dbReference type="NCBI Taxonomy" id="2138241"/>
    <lineage>
        <taxon>Eukaryota</taxon>
        <taxon>Metazoa</taxon>
        <taxon>Ecdysozoa</taxon>
        <taxon>Nematoda</taxon>
        <taxon>Chromadorea</taxon>
        <taxon>Rhabditida</taxon>
        <taxon>Rhabditina</taxon>
        <taxon>Rhabditomorpha</taxon>
        <taxon>Rhabditoidea</taxon>
        <taxon>Rhabditidae</taxon>
        <taxon>Mesorhabditinae</taxon>
        <taxon>Mesorhabditis</taxon>
    </lineage>
</organism>
<dbReference type="WBParaSite" id="MBELARI_LOCUS15451.2">
    <property type="protein sequence ID" value="MBELARI_LOCUS15451.2"/>
    <property type="gene ID" value="MBELARI_LOCUS15451"/>
</dbReference>
<dbReference type="InterPro" id="IPR006212">
    <property type="entry name" value="Furin_repeat"/>
</dbReference>
<dbReference type="InterPro" id="IPR052798">
    <property type="entry name" value="Giardia_VSA"/>
</dbReference>
<feature type="region of interest" description="Disordered" evidence="1">
    <location>
        <begin position="938"/>
        <end position="994"/>
    </location>
</feature>
<dbReference type="InterPro" id="IPR009030">
    <property type="entry name" value="Growth_fac_rcpt_cys_sf"/>
</dbReference>
<dbReference type="Gene3D" id="2.10.220.10">
    <property type="entry name" value="Hormone Receptor, Insulin-like Growth Factor Receptor 1, Chain A, domain 2"/>
    <property type="match status" value="3"/>
</dbReference>
<dbReference type="CDD" id="cd00064">
    <property type="entry name" value="FU"/>
    <property type="match status" value="1"/>
</dbReference>
<feature type="region of interest" description="Disordered" evidence="1">
    <location>
        <begin position="815"/>
        <end position="838"/>
    </location>
</feature>
<dbReference type="PANTHER" id="PTHR23275:SF100">
    <property type="entry name" value="EGF-LIKE DOMAIN-CONTAINING PROTEIN"/>
    <property type="match status" value="1"/>
</dbReference>
<evidence type="ECO:0000256" key="1">
    <source>
        <dbReference type="SAM" id="MobiDB-lite"/>
    </source>
</evidence>
<accession>A0AAF3ENE9</accession>
<dbReference type="SMART" id="SM00261">
    <property type="entry name" value="FU"/>
    <property type="match status" value="6"/>
</dbReference>
<dbReference type="PANTHER" id="PTHR23275">
    <property type="entry name" value="CABRIOLET.-RELATED"/>
    <property type="match status" value="1"/>
</dbReference>
<reference evidence="4" key="1">
    <citation type="submission" date="2024-02" db="UniProtKB">
        <authorList>
            <consortium name="WormBaseParasite"/>
        </authorList>
    </citation>
    <scope>IDENTIFICATION</scope>
</reference>
<keyword evidence="2" id="KW-0732">Signal</keyword>
<dbReference type="AlphaFoldDB" id="A0AAF3ENE9"/>
<evidence type="ECO:0000313" key="3">
    <source>
        <dbReference type="Proteomes" id="UP000887575"/>
    </source>
</evidence>
<feature type="signal peptide" evidence="2">
    <location>
        <begin position="1"/>
        <end position="22"/>
    </location>
</feature>
<protein>
    <submittedName>
        <fullName evidence="4">Uncharacterized protein</fullName>
    </submittedName>
</protein>
<feature type="chain" id="PRO_5042248357" evidence="2">
    <location>
        <begin position="23"/>
        <end position="994"/>
    </location>
</feature>
<evidence type="ECO:0000313" key="4">
    <source>
        <dbReference type="WBParaSite" id="MBELARI_LOCUS15451.2"/>
    </source>
</evidence>
<dbReference type="Proteomes" id="UP000887575">
    <property type="component" value="Unassembled WGS sequence"/>
</dbReference>
<name>A0AAF3ENE9_9BILA</name>